<dbReference type="CAZy" id="GH13">
    <property type="family name" value="Glycoside Hydrolase Family 13"/>
</dbReference>
<dbReference type="SUPFAM" id="SSF51445">
    <property type="entry name" value="(Trans)glycosidases"/>
    <property type="match status" value="1"/>
</dbReference>
<dbReference type="SUPFAM" id="SSF81296">
    <property type="entry name" value="E set domains"/>
    <property type="match status" value="1"/>
</dbReference>
<dbReference type="NCBIfam" id="TIGR02100">
    <property type="entry name" value="glgX_debranch"/>
    <property type="match status" value="1"/>
</dbReference>
<dbReference type="GO" id="GO:0019156">
    <property type="term" value="F:isoamylase activity"/>
    <property type="evidence" value="ECO:0007669"/>
    <property type="project" value="UniProtKB-ARBA"/>
</dbReference>
<evidence type="ECO:0000256" key="3">
    <source>
        <dbReference type="ARBA" id="ARBA00022946"/>
    </source>
</evidence>
<dbReference type="InterPro" id="IPR017853">
    <property type="entry name" value="GH"/>
</dbReference>
<dbReference type="Pfam" id="PF21156">
    <property type="entry name" value="ISOA1-3_C"/>
    <property type="match status" value="1"/>
</dbReference>
<feature type="region of interest" description="Disordered" evidence="5">
    <location>
        <begin position="490"/>
        <end position="517"/>
    </location>
</feature>
<feature type="compositionally biased region" description="Polar residues" evidence="5">
    <location>
        <begin position="503"/>
        <end position="517"/>
    </location>
</feature>
<reference evidence="7 8" key="1">
    <citation type="submission" date="2007-08" db="EMBL/GenBank/DDBJ databases">
        <title>Complete sequence of Thermotoga lettingae TMO.</title>
        <authorList>
            <consortium name="US DOE Joint Genome Institute"/>
            <person name="Copeland A."/>
            <person name="Lucas S."/>
            <person name="Lapidus A."/>
            <person name="Barry K."/>
            <person name="Glavina del Rio T."/>
            <person name="Dalin E."/>
            <person name="Tice H."/>
            <person name="Pitluck S."/>
            <person name="Foster B."/>
            <person name="Bruce D."/>
            <person name="Schmutz J."/>
            <person name="Larimer F."/>
            <person name="Land M."/>
            <person name="Hauser L."/>
            <person name="Kyrpides N."/>
            <person name="Mikhailova N."/>
            <person name="Nelson K."/>
            <person name="Gogarten J.P."/>
            <person name="Noll K."/>
            <person name="Richardson P."/>
        </authorList>
    </citation>
    <scope>NUCLEOTIDE SEQUENCE [LARGE SCALE GENOMIC DNA]</scope>
    <source>
        <strain evidence="8">ATCC BAA-301 / DSM 14385 / NBRC 107922 / TMO</strain>
    </source>
</reference>
<dbReference type="GO" id="GO:0005980">
    <property type="term" value="P:glycogen catabolic process"/>
    <property type="evidence" value="ECO:0007669"/>
    <property type="project" value="InterPro"/>
</dbReference>
<gene>
    <name evidence="7" type="ordered locus">Tlet_0139</name>
</gene>
<dbReference type="SMART" id="SM00642">
    <property type="entry name" value="Aamy"/>
    <property type="match status" value="1"/>
</dbReference>
<comment type="similarity">
    <text evidence="1">Belongs to the glycosyl hydrolase 13 family.</text>
</comment>
<feature type="compositionally biased region" description="Basic and acidic residues" evidence="5">
    <location>
        <begin position="490"/>
        <end position="501"/>
    </location>
</feature>
<keyword evidence="2" id="KW-0378">Hydrolase</keyword>
<dbReference type="InterPro" id="IPR013783">
    <property type="entry name" value="Ig-like_fold"/>
</dbReference>
<evidence type="ECO:0000259" key="6">
    <source>
        <dbReference type="SMART" id="SM00642"/>
    </source>
</evidence>
<keyword evidence="3" id="KW-0809">Transit peptide</keyword>
<dbReference type="KEGG" id="tle:Tlet_0139"/>
<organism evidence="7 8">
    <name type="scientific">Pseudothermotoga lettingae (strain ATCC BAA-301 / DSM 14385 / NBRC 107922 / TMO)</name>
    <name type="common">Thermotoga lettingae</name>
    <dbReference type="NCBI Taxonomy" id="416591"/>
    <lineage>
        <taxon>Bacteria</taxon>
        <taxon>Thermotogati</taxon>
        <taxon>Thermotogota</taxon>
        <taxon>Thermotogae</taxon>
        <taxon>Thermotogales</taxon>
        <taxon>Thermotogaceae</taxon>
        <taxon>Pseudothermotoga</taxon>
    </lineage>
</organism>
<evidence type="ECO:0000256" key="1">
    <source>
        <dbReference type="ARBA" id="ARBA00008061"/>
    </source>
</evidence>
<dbReference type="OrthoDB" id="9800174at2"/>
<dbReference type="InterPro" id="IPR004193">
    <property type="entry name" value="Glyco_hydro_13_N"/>
</dbReference>
<evidence type="ECO:0000256" key="2">
    <source>
        <dbReference type="ARBA" id="ARBA00022801"/>
    </source>
</evidence>
<feature type="domain" description="Glycosyl hydrolase family 13 catalytic" evidence="6">
    <location>
        <begin position="182"/>
        <end position="592"/>
    </location>
</feature>
<evidence type="ECO:0000313" key="8">
    <source>
        <dbReference type="Proteomes" id="UP000002016"/>
    </source>
</evidence>
<dbReference type="Gene3D" id="2.60.40.1180">
    <property type="entry name" value="Golgi alpha-mannosidase II"/>
    <property type="match status" value="1"/>
</dbReference>
<dbReference type="GO" id="GO:0004135">
    <property type="term" value="F:amylo-alpha-1,6-glucosidase activity"/>
    <property type="evidence" value="ECO:0007669"/>
    <property type="project" value="InterPro"/>
</dbReference>
<dbReference type="InterPro" id="IPR014756">
    <property type="entry name" value="Ig_E-set"/>
</dbReference>
<dbReference type="STRING" id="416591.Tlet_0139"/>
<dbReference type="CDD" id="cd11326">
    <property type="entry name" value="AmyAc_Glg_debranch"/>
    <property type="match status" value="1"/>
</dbReference>
<keyword evidence="4" id="KW-0326">Glycosidase</keyword>
<sequence>MEYFQYTNPDSKTILKTKRGYPRPGATCDDAGTNFALFSRNGRKVILELYQNYYDETPSHRFVLDPNQNRTGDIWHIYVYNVGHGQYYGWRVDGEYDPLSGKRFNVNKLLTDPYAKAISGSYEWDEDSVYGYDRNSSLKDLSFSTIDSAQSPTKSIVIDDSKYNWNNDRRPKIPWKDTIIYEMHVRFFTISPTSKVKHPGTFLGIVEKLDHLKELGVTTIELMPIFEFCANANTNINPLNGKKLKDMWGYNPLGFFAVTGNYSAGMKLGEQVFFFKDFIKELHNHGFEVILDVVYNHTGEGNELGPTLSFRGIDNEIYYMLNPSNKRLYLNYSGCGNTLNCNHPVVKEMIIDSLRYWATEMHVDGFRFDLASILGRTPDGRWIGDLSLLKDISEDAILHDLKLIAEGWDAAGGYFLGQFPPGWAEWNGKYRDTVRKFVRGDEGTIQDLVMRISGSQDLYGSKSPHASINFITCHDGFTMRDLVSYRHKHNEANGENNRDGTDENFSCNNGAEGETNNPQINRIRKQQVKNFIAILMVSHGTPMILMGDELYRTQRGNNNAYCHDDETTWLDWTLKEKHYDIFRFFKKMIQFRKIHPSLRRPHFFSGAPTSRGIPDLTWHGIRPYEPDFSYYSHSIAFMINGETYLDGSDDDIYVILNQWREPLRFILPFIHGKTWYLVVDTSKESPEDFLDKPEQVGYIYTASPKSTVIFIGK</sequence>
<protein>
    <submittedName>
        <fullName evidence="7">Glycogen debranching enzyme GlgX</fullName>
    </submittedName>
</protein>
<dbReference type="RefSeq" id="WP_012002190.1">
    <property type="nucleotide sequence ID" value="NC_009828.1"/>
</dbReference>
<dbReference type="InterPro" id="IPR044505">
    <property type="entry name" value="GlgX_Isoamylase_N_E_set"/>
</dbReference>
<dbReference type="InterPro" id="IPR011837">
    <property type="entry name" value="Glycogen_debranch_GlgX"/>
</dbReference>
<dbReference type="InterPro" id="IPR013780">
    <property type="entry name" value="Glyco_hydro_b"/>
</dbReference>
<evidence type="ECO:0000313" key="7">
    <source>
        <dbReference type="EMBL" id="ABV32709.1"/>
    </source>
</evidence>
<accession>A8F3H5</accession>
<keyword evidence="8" id="KW-1185">Reference proteome</keyword>
<dbReference type="Proteomes" id="UP000002016">
    <property type="component" value="Chromosome"/>
</dbReference>
<dbReference type="SUPFAM" id="SSF51011">
    <property type="entry name" value="Glycosyl hydrolase domain"/>
    <property type="match status" value="1"/>
</dbReference>
<dbReference type="Gene3D" id="3.20.20.80">
    <property type="entry name" value="Glycosidases"/>
    <property type="match status" value="1"/>
</dbReference>
<evidence type="ECO:0000256" key="4">
    <source>
        <dbReference type="ARBA" id="ARBA00023295"/>
    </source>
</evidence>
<dbReference type="HOGENOM" id="CLU_011725_1_1_0"/>
<dbReference type="PANTHER" id="PTHR43002">
    <property type="entry name" value="GLYCOGEN DEBRANCHING ENZYME"/>
    <property type="match status" value="1"/>
</dbReference>
<dbReference type="Pfam" id="PF00128">
    <property type="entry name" value="Alpha-amylase"/>
    <property type="match status" value="1"/>
</dbReference>
<dbReference type="InterPro" id="IPR048650">
    <property type="entry name" value="ISOA1-3-like_C"/>
</dbReference>
<dbReference type="EMBL" id="CP000812">
    <property type="protein sequence ID" value="ABV32709.1"/>
    <property type="molecule type" value="Genomic_DNA"/>
</dbReference>
<dbReference type="InterPro" id="IPR006047">
    <property type="entry name" value="GH13_cat_dom"/>
</dbReference>
<dbReference type="AlphaFoldDB" id="A8F3H5"/>
<dbReference type="Gene3D" id="2.60.40.10">
    <property type="entry name" value="Immunoglobulins"/>
    <property type="match status" value="1"/>
</dbReference>
<dbReference type="eggNOG" id="COG1523">
    <property type="taxonomic scope" value="Bacteria"/>
</dbReference>
<dbReference type="CAZy" id="CBM48">
    <property type="family name" value="Carbohydrate-Binding Module Family 48"/>
</dbReference>
<dbReference type="CDD" id="cd02856">
    <property type="entry name" value="E_set_GDE_Isoamylase_N"/>
    <property type="match status" value="1"/>
</dbReference>
<evidence type="ECO:0000256" key="5">
    <source>
        <dbReference type="SAM" id="MobiDB-lite"/>
    </source>
</evidence>
<reference evidence="7 8" key="2">
    <citation type="journal article" date="2009" name="Proc. Natl. Acad. Sci. U.S.A.">
        <title>On the chimeric nature, thermophilic origin, and phylogenetic placement of the Thermotogales.</title>
        <authorList>
            <person name="Zhaxybayeva O."/>
            <person name="Swithers K.S."/>
            <person name="Lapierre P."/>
            <person name="Fournier G.P."/>
            <person name="Bickhart D.M."/>
            <person name="DeBoy R.T."/>
            <person name="Nelson K.E."/>
            <person name="Nesbo C.L."/>
            <person name="Doolittle W.F."/>
            <person name="Gogarten J.P."/>
            <person name="Noll K.M."/>
        </authorList>
    </citation>
    <scope>NUCLEOTIDE SEQUENCE [LARGE SCALE GENOMIC DNA]</scope>
    <source>
        <strain evidence="8">ATCC BAA-301 / DSM 14385 / NBRC 107922 / TMO</strain>
    </source>
</reference>
<dbReference type="Pfam" id="PF02922">
    <property type="entry name" value="CBM_48"/>
    <property type="match status" value="1"/>
</dbReference>
<proteinExistence type="inferred from homology"/>
<name>A8F3H5_PSELT</name>